<evidence type="ECO:0000256" key="5">
    <source>
        <dbReference type="SAM" id="MobiDB-lite"/>
    </source>
</evidence>
<evidence type="ECO:0000256" key="2">
    <source>
        <dbReference type="ARBA" id="ARBA00022771"/>
    </source>
</evidence>
<name>A0A7S2S6V3_9STRA</name>
<feature type="compositionally biased region" description="Polar residues" evidence="5">
    <location>
        <begin position="441"/>
        <end position="465"/>
    </location>
</feature>
<feature type="compositionally biased region" description="Polar residues" evidence="5">
    <location>
        <begin position="102"/>
        <end position="111"/>
    </location>
</feature>
<dbReference type="EMBL" id="HBHI01024520">
    <property type="protein sequence ID" value="CAD9691344.1"/>
    <property type="molecule type" value="Transcribed_RNA"/>
</dbReference>
<reference evidence="7" key="1">
    <citation type="submission" date="2021-01" db="EMBL/GenBank/DDBJ databases">
        <authorList>
            <person name="Corre E."/>
            <person name="Pelletier E."/>
            <person name="Niang G."/>
            <person name="Scheremetjew M."/>
            <person name="Finn R."/>
            <person name="Kale V."/>
            <person name="Holt S."/>
            <person name="Cochrane G."/>
            <person name="Meng A."/>
            <person name="Brown T."/>
            <person name="Cohen L."/>
        </authorList>
    </citation>
    <scope>NUCLEOTIDE SEQUENCE</scope>
    <source>
        <strain evidence="7">CCMP1452</strain>
    </source>
</reference>
<dbReference type="InterPro" id="IPR001876">
    <property type="entry name" value="Znf_RanBP2"/>
</dbReference>
<keyword evidence="2 4" id="KW-0863">Zinc-finger</keyword>
<feature type="compositionally biased region" description="Basic and acidic residues" evidence="5">
    <location>
        <begin position="467"/>
        <end position="478"/>
    </location>
</feature>
<feature type="compositionally biased region" description="Basic and acidic residues" evidence="5">
    <location>
        <begin position="528"/>
        <end position="556"/>
    </location>
</feature>
<dbReference type="PROSITE" id="PS01358">
    <property type="entry name" value="ZF_RANBP2_1"/>
    <property type="match status" value="1"/>
</dbReference>
<dbReference type="GO" id="GO:0008270">
    <property type="term" value="F:zinc ion binding"/>
    <property type="evidence" value="ECO:0007669"/>
    <property type="project" value="UniProtKB-KW"/>
</dbReference>
<feature type="compositionally biased region" description="Low complexity" evidence="5">
    <location>
        <begin position="126"/>
        <end position="135"/>
    </location>
</feature>
<evidence type="ECO:0000256" key="4">
    <source>
        <dbReference type="PROSITE-ProRule" id="PRU00322"/>
    </source>
</evidence>
<evidence type="ECO:0000256" key="1">
    <source>
        <dbReference type="ARBA" id="ARBA00022723"/>
    </source>
</evidence>
<proteinExistence type="predicted"/>
<dbReference type="AlphaFoldDB" id="A0A7S2S6V3"/>
<feature type="region of interest" description="Disordered" evidence="5">
    <location>
        <begin position="410"/>
        <end position="556"/>
    </location>
</feature>
<accession>A0A7S2S6V3</accession>
<dbReference type="Gene3D" id="4.10.1060.10">
    <property type="entry name" value="Zinc finger, RanBP2-type"/>
    <property type="match status" value="1"/>
</dbReference>
<keyword evidence="3" id="KW-0862">Zinc</keyword>
<evidence type="ECO:0000256" key="3">
    <source>
        <dbReference type="ARBA" id="ARBA00022833"/>
    </source>
</evidence>
<feature type="compositionally biased region" description="Low complexity" evidence="5">
    <location>
        <begin position="84"/>
        <end position="94"/>
    </location>
</feature>
<protein>
    <recommendedName>
        <fullName evidence="6">RanBP2-type domain-containing protein</fullName>
    </recommendedName>
</protein>
<feature type="domain" description="RanBP2-type" evidence="6">
    <location>
        <begin position="554"/>
        <end position="583"/>
    </location>
</feature>
<sequence>MDVNYNKLVDSLCGPDYHHHPANNPASAVASALYPFQQRNVSSASPDPAAYYPHYFNNNHHRKYDSYSPTSASSSEPVLFMMSSPVVPSSSSSSHRFISAVPTENEQYSTDNNDKEQPEEEQESDAAAAAAASASHTKQRDNDDQYSGFTLNVPGVSLEPMTAREMLDRINLKTDEVVTRYLPCVDFLVACQQELRAGLSDATRKVRNSQYYSSKNHHAGRYRDAMTPRQFFNRYVAPLGKRFLQQNEPIMPTKELHDAYNGIQGLVDDAKKEISISCESIKNIFLGGMRDGESWGLRKWLSQHGGALKICNDLELIYGAIKTQSKESDEVNPVIISLAEIIRPKAKQAYDRLQNDVPSAYQQISSAHPYLPFFHRLESALRSMSTFDPEEDDVICLDDSSDEDEVDIVEEVKSSSSAQRTKREIPTTDTSLSPPRKRNKISQNHKNNSCTNTDNELDSTLQNSDGDGLHHNFEKSESDNDSDIEVVGVKPAYGSSSNKANEDDLNEEENTNITSSSSVPQHSCTDNKLTETKFEDKDIDDQQQHVQTEEKDKKTGDWRCPQCTFLNISDNLHCVMCNDDYADGEQAVADEEAVVAEAGLPINFQVQSDDCKITSALELANKLGKISEDLEKGIVFRPLTLQASEDISTDFWNTTGQLVYVLKVFRLILFESTSKRHVNSADKTEEYQKTIAVYDSLVRTSLCFSDIVEVLTDGGHVKVKKKTRGKLKPKHLSAWNMFNARDLVQAIDLVFLNSLCYEGKSTTSARIETKRLRKLLWDNIILRGGPAKITKRSETSGFVTIKRGSARKG</sequence>
<keyword evidence="1" id="KW-0479">Metal-binding</keyword>
<evidence type="ECO:0000313" key="7">
    <source>
        <dbReference type="EMBL" id="CAD9691344.1"/>
    </source>
</evidence>
<dbReference type="PROSITE" id="PS50199">
    <property type="entry name" value="ZF_RANBP2_2"/>
    <property type="match status" value="1"/>
</dbReference>
<evidence type="ECO:0000259" key="6">
    <source>
        <dbReference type="PROSITE" id="PS50199"/>
    </source>
</evidence>
<feature type="region of interest" description="Disordered" evidence="5">
    <location>
        <begin position="84"/>
        <end position="148"/>
    </location>
</feature>
<organism evidence="7">
    <name type="scientific">Eucampia antarctica</name>
    <dbReference type="NCBI Taxonomy" id="49252"/>
    <lineage>
        <taxon>Eukaryota</taxon>
        <taxon>Sar</taxon>
        <taxon>Stramenopiles</taxon>
        <taxon>Ochrophyta</taxon>
        <taxon>Bacillariophyta</taxon>
        <taxon>Mediophyceae</taxon>
        <taxon>Biddulphiophycidae</taxon>
        <taxon>Hemiaulales</taxon>
        <taxon>Hemiaulaceae</taxon>
        <taxon>Eucampia</taxon>
    </lineage>
</organism>
<dbReference type="SMART" id="SM00547">
    <property type="entry name" value="ZnF_RBZ"/>
    <property type="match status" value="1"/>
</dbReference>
<gene>
    <name evidence="7" type="ORF">EANT1437_LOCUS12567</name>
</gene>